<evidence type="ECO:0000256" key="1">
    <source>
        <dbReference type="SAM" id="Phobius"/>
    </source>
</evidence>
<evidence type="ECO:0000313" key="3">
    <source>
        <dbReference type="Proteomes" id="UP000001283"/>
    </source>
</evidence>
<organism evidence="2 3">
    <name type="scientific">Priestia megaterium (strain WSH-002)</name>
    <name type="common">Bacillus megaterium</name>
    <dbReference type="NCBI Taxonomy" id="1006007"/>
    <lineage>
        <taxon>Bacteria</taxon>
        <taxon>Bacillati</taxon>
        <taxon>Bacillota</taxon>
        <taxon>Bacilli</taxon>
        <taxon>Bacillales</taxon>
        <taxon>Bacillaceae</taxon>
        <taxon>Priestia</taxon>
    </lineage>
</organism>
<dbReference type="KEGG" id="bmh:BMWSH_1790"/>
<dbReference type="AlphaFoldDB" id="A0A8D3WXK3"/>
<dbReference type="EMBL" id="CP003017">
    <property type="protein sequence ID" value="AEN88672.1"/>
    <property type="molecule type" value="Genomic_DNA"/>
</dbReference>
<protein>
    <submittedName>
        <fullName evidence="2">Uncharacterized protein</fullName>
    </submittedName>
</protein>
<sequence>MYWIAKGCFGVSFERFARKTMYVFGFICMLTSILLLGEVVYQLII</sequence>
<accession>A0A8D3WXK3</accession>
<gene>
    <name evidence="2" type="ORF">BMWSH_1790</name>
</gene>
<reference evidence="2 3" key="1">
    <citation type="journal article" date="2011" name="J. Bacteriol.">
        <title>Complete genome sequence of the industrial strain Bacillus megaterium WSH-002.</title>
        <authorList>
            <person name="Liu L."/>
            <person name="Li Y."/>
            <person name="Zhang J."/>
            <person name="Zou W."/>
            <person name="Zhou Z."/>
            <person name="Liu J."/>
            <person name="Li X."/>
            <person name="Wang L."/>
            <person name="Chen J."/>
        </authorList>
    </citation>
    <scope>NUCLEOTIDE SEQUENCE [LARGE SCALE GENOMIC DNA]</scope>
    <source>
        <strain evidence="2 3">WSH-002</strain>
    </source>
</reference>
<name>A0A8D3WXK3_PRIMW</name>
<keyword evidence="1" id="KW-0812">Transmembrane</keyword>
<dbReference type="Proteomes" id="UP000001283">
    <property type="component" value="Chromosome"/>
</dbReference>
<keyword evidence="1" id="KW-1133">Transmembrane helix</keyword>
<keyword evidence="1" id="KW-0472">Membrane</keyword>
<evidence type="ECO:0000313" key="2">
    <source>
        <dbReference type="EMBL" id="AEN88672.1"/>
    </source>
</evidence>
<proteinExistence type="predicted"/>
<feature type="transmembrane region" description="Helical" evidence="1">
    <location>
        <begin position="21"/>
        <end position="44"/>
    </location>
</feature>